<dbReference type="AlphaFoldDB" id="A0A8S1HJ56"/>
<evidence type="ECO:0000256" key="1">
    <source>
        <dbReference type="SAM" id="MobiDB-lite"/>
    </source>
</evidence>
<sequence>MLRRLLPYASHVRRFKEAYWLLCDCLHNEVWDNVDGCDYISESTGRPNHGKPSCIQAVTPNEPVAEAKTPQINEKVATVDRVATKSTKRNQPGDQKRCIRKKKKMTPEHIEYIKNIQRAEKEDASSGKFKKRGPIVIPKSPTVSELASRADEETNTPLHNVIYDPSDNEVFDIGTQVDEIETQPQAASNDSEVAKKSSVCLRN</sequence>
<feature type="region of interest" description="Disordered" evidence="1">
    <location>
        <begin position="143"/>
        <end position="167"/>
    </location>
</feature>
<reference evidence="2" key="1">
    <citation type="submission" date="2020-10" db="EMBL/GenBank/DDBJ databases">
        <authorList>
            <person name="Kikuchi T."/>
        </authorList>
    </citation>
    <scope>NUCLEOTIDE SEQUENCE</scope>
    <source>
        <strain evidence="2">NKZ352</strain>
    </source>
</reference>
<accession>A0A8S1HJ56</accession>
<dbReference type="EMBL" id="CAJGYM010000064">
    <property type="protein sequence ID" value="CAD6195991.1"/>
    <property type="molecule type" value="Genomic_DNA"/>
</dbReference>
<feature type="compositionally biased region" description="Polar residues" evidence="1">
    <location>
        <begin position="182"/>
        <end position="191"/>
    </location>
</feature>
<keyword evidence="3" id="KW-1185">Reference proteome</keyword>
<name>A0A8S1HJ56_9PELO</name>
<proteinExistence type="predicted"/>
<dbReference type="OrthoDB" id="5877566at2759"/>
<gene>
    <name evidence="2" type="ORF">CAUJ_LOCUS11908</name>
</gene>
<evidence type="ECO:0000313" key="2">
    <source>
        <dbReference type="EMBL" id="CAD6195991.1"/>
    </source>
</evidence>
<dbReference type="Proteomes" id="UP000835052">
    <property type="component" value="Unassembled WGS sequence"/>
</dbReference>
<protein>
    <submittedName>
        <fullName evidence="2">Uncharacterized protein</fullName>
    </submittedName>
</protein>
<comment type="caution">
    <text evidence="2">The sequence shown here is derived from an EMBL/GenBank/DDBJ whole genome shotgun (WGS) entry which is preliminary data.</text>
</comment>
<evidence type="ECO:0000313" key="3">
    <source>
        <dbReference type="Proteomes" id="UP000835052"/>
    </source>
</evidence>
<organism evidence="2 3">
    <name type="scientific">Caenorhabditis auriculariae</name>
    <dbReference type="NCBI Taxonomy" id="2777116"/>
    <lineage>
        <taxon>Eukaryota</taxon>
        <taxon>Metazoa</taxon>
        <taxon>Ecdysozoa</taxon>
        <taxon>Nematoda</taxon>
        <taxon>Chromadorea</taxon>
        <taxon>Rhabditida</taxon>
        <taxon>Rhabditina</taxon>
        <taxon>Rhabditomorpha</taxon>
        <taxon>Rhabditoidea</taxon>
        <taxon>Rhabditidae</taxon>
        <taxon>Peloderinae</taxon>
        <taxon>Caenorhabditis</taxon>
    </lineage>
</organism>
<feature type="region of interest" description="Disordered" evidence="1">
    <location>
        <begin position="181"/>
        <end position="203"/>
    </location>
</feature>